<dbReference type="AlphaFoldDB" id="A0A2X0MMH9"/>
<feature type="signal peptide" evidence="3">
    <location>
        <begin position="1"/>
        <end position="24"/>
    </location>
</feature>
<evidence type="ECO:0000313" key="4">
    <source>
        <dbReference type="EMBL" id="SGY17404.1"/>
    </source>
</evidence>
<keyword evidence="2" id="KW-1133">Transmembrane helix</keyword>
<keyword evidence="3" id="KW-0732">Signal</keyword>
<sequence length="301" mass="32785">MRLMVMAARVLALLLAVLAPSVQASDPSPSSSPTTRTSPEGLHMTVIRETIFVPRETQPMAVQPPSSSLVQASGRAAEPPANILTTVTKLQALRPLVTYFVHHPSRLVVVLAPRLGCGLYFVASLVLRLIRWFILTLIYMPIRMVISIVIQPFLPLYRAVVSLAPVWTMLLGALVSGIAIGVFTGLSTAEPTRETIAVAQVLAARLVSLSTSSNSSASAENSREASWEKTRSSTLSSKKHAMGGLRFRDPPEPISAPGWTERKQRATRSNLGISFPSELLYMILYYVRIGQLSNRVQVVKS</sequence>
<feature type="transmembrane region" description="Helical" evidence="2">
    <location>
        <begin position="166"/>
        <end position="186"/>
    </location>
</feature>
<keyword evidence="2" id="KW-0812">Transmembrane</keyword>
<accession>A0A2X0MMH9</accession>
<evidence type="ECO:0000256" key="2">
    <source>
        <dbReference type="SAM" id="Phobius"/>
    </source>
</evidence>
<evidence type="ECO:0000313" key="5">
    <source>
        <dbReference type="Proteomes" id="UP000249464"/>
    </source>
</evidence>
<reference evidence="4 5" key="1">
    <citation type="submission" date="2016-11" db="EMBL/GenBank/DDBJ databases">
        <authorList>
            <person name="Jaros S."/>
            <person name="Januszkiewicz K."/>
            <person name="Wedrychowicz H."/>
        </authorList>
    </citation>
    <scope>NUCLEOTIDE SEQUENCE [LARGE SCALE GENOMIC DNA]</scope>
</reference>
<feature type="region of interest" description="Disordered" evidence="1">
    <location>
        <begin position="214"/>
        <end position="263"/>
    </location>
</feature>
<feature type="transmembrane region" description="Helical" evidence="2">
    <location>
        <begin position="107"/>
        <end position="127"/>
    </location>
</feature>
<organism evidence="4 5">
    <name type="scientific">Microbotryum silenes-dioicae</name>
    <dbReference type="NCBI Taxonomy" id="796604"/>
    <lineage>
        <taxon>Eukaryota</taxon>
        <taxon>Fungi</taxon>
        <taxon>Dikarya</taxon>
        <taxon>Basidiomycota</taxon>
        <taxon>Pucciniomycotina</taxon>
        <taxon>Microbotryomycetes</taxon>
        <taxon>Microbotryales</taxon>
        <taxon>Microbotryaceae</taxon>
        <taxon>Microbotryum</taxon>
    </lineage>
</organism>
<proteinExistence type="predicted"/>
<name>A0A2X0MMH9_9BASI</name>
<dbReference type="Proteomes" id="UP000249464">
    <property type="component" value="Unassembled WGS sequence"/>
</dbReference>
<evidence type="ECO:0000256" key="3">
    <source>
        <dbReference type="SAM" id="SignalP"/>
    </source>
</evidence>
<gene>
    <name evidence="4" type="primary">BQ5605_C015g07774</name>
    <name evidence="4" type="ORF">BQ5605_C015G07774</name>
</gene>
<keyword evidence="2" id="KW-0472">Membrane</keyword>
<feature type="transmembrane region" description="Helical" evidence="2">
    <location>
        <begin position="134"/>
        <end position="154"/>
    </location>
</feature>
<protein>
    <submittedName>
        <fullName evidence="4">BQ5605_C015g07774 protein</fullName>
    </submittedName>
</protein>
<keyword evidence="5" id="KW-1185">Reference proteome</keyword>
<feature type="chain" id="PRO_5015894603" evidence="3">
    <location>
        <begin position="25"/>
        <end position="301"/>
    </location>
</feature>
<evidence type="ECO:0000256" key="1">
    <source>
        <dbReference type="SAM" id="MobiDB-lite"/>
    </source>
</evidence>
<dbReference type="EMBL" id="FQNC01000015">
    <property type="protein sequence ID" value="SGY17404.1"/>
    <property type="molecule type" value="Genomic_DNA"/>
</dbReference>
<feature type="compositionally biased region" description="Basic and acidic residues" evidence="1">
    <location>
        <begin position="221"/>
        <end position="231"/>
    </location>
</feature>